<organism evidence="2">
    <name type="scientific">viral metagenome</name>
    <dbReference type="NCBI Taxonomy" id="1070528"/>
    <lineage>
        <taxon>unclassified sequences</taxon>
        <taxon>metagenomes</taxon>
        <taxon>organismal metagenomes</taxon>
    </lineage>
</organism>
<feature type="region of interest" description="Disordered" evidence="1">
    <location>
        <begin position="1101"/>
        <end position="1125"/>
    </location>
</feature>
<feature type="compositionally biased region" description="Basic residues" evidence="1">
    <location>
        <begin position="2083"/>
        <end position="2101"/>
    </location>
</feature>
<feature type="compositionally biased region" description="Polar residues" evidence="1">
    <location>
        <begin position="809"/>
        <end position="823"/>
    </location>
</feature>
<accession>A0A6C0KVK2</accession>
<feature type="compositionally biased region" description="Low complexity" evidence="1">
    <location>
        <begin position="791"/>
        <end position="804"/>
    </location>
</feature>
<feature type="compositionally biased region" description="Basic and acidic residues" evidence="1">
    <location>
        <begin position="1104"/>
        <end position="1113"/>
    </location>
</feature>
<sequence length="2108" mass="242284">MSISIPIPIYKVNHLVVDRIKSIYVFYGNDAEITSIFEKVKRDITKREFKDPLTGYLIFNEEELTTIRNDPSINVIFTIQQIFSDDSIAAIKLKIVNEFSRTFSQEEIYMFCMKSEVLNAANIYKSLTQNNKIPLTNARLTQFLTNILRGEDDNRINKFVKNTYTYDDILALNISGKKYWVSKVLGQKFFIVENEYPFVCNPFEVIEYDSLIERASRKSLTTLNSHVLLSNGEFIGNNIYLCLAKDVLTNAERRGIDELTTIKLYYPFLFKKHNITSLSELNDKEQFLIDESQKTLSKQLLESFASVDVFYDMYKERKTDLKYKNNGITSIKITLVPEYSMKIPLDVIFKLIHATENNPLIKFNPATRRENIYRLYVDKISKDGRKIPFLSKALITKLVQSIGKGKSVSVYIQYPVGGKIINIICEFEENGNINVSSDFDNLMKISEIDDLFIKAVNPIIETISNYLQQSGYLLSLFKGVNDSSTIISYLNYQSIIEIDKVVKIKPFIGCISSAFIVESDNFKKGIEMRYKRVSNFNKTTSQEAYIIEKQKQKVSERDIIGGLVENYDMSQSEALQLFARLASELQVERGTRGSDIKIKINPGFKILMQVIHGTSNLKIDIENINDIFYLDTIPVFIDSLIRLTQDPNSTGVPLKTIKLLCSKGEKSEVVIEDIISSSEESMPEQEIPVIEGDDLNYFNVKEYTESFGNKEDRMRTAVDLLYDDSEYGSVSSHSKSDSSNSEGGATSSSVSENDIQGLDELSSIENENEKSLSSFGSLNSGEVNGLDLLASSASSSQKSQSSPELESENIQGLSELETNPSPDENNEEVIPSLKQLESPLQSPPKIEPIVESEPSLEIVENVPEEPETQISPEPALVLNKEQLPTPEKILIRPTKVKKIKILKEENENEEVRNIDGMKLANPTPFFKKMVERDPVLFLTEDSEKFNSYSRTCLSSNRVQPVILNEEEKRKVDEEMPGFLRDEDVLKYGSTPEKENYYICPRYWCLKTNMPISPEDVAAGKCGKVIPRNEKKVPKGAYVYEFFNPSQHGSEEKYIQHYPGFVNDTKSQKHPDNLCIPCCYKDASSIIQQTMKKKCIKPITEENVSEEKQEEEKSMPFNEELPEEKSEVVNEKKVPIRVVEKEEEYIQGPEKFPLEQGRWGYLPFQIQKFLHEINADCQISKTNTNIKPHHPCLLRHGVKYDDKQSFISCISDALLYDKSASNKDLKELIIRSLTIDSFITYQNGNLVQSFSNGMYSDINVEKYKSSRLFNKYKEEDINYFKQTINAFENFISFLRDDTVVIDYTYLWDIITRPNQYLFKSGINLVILEITDNDSTNNISLVCPTNHYSNEFYEARKKTLILMKKVGKKGVYFEPIYSYKDEETKIKIERLFSEYDPKLSKTMRAVFKKLIKPILQNKCLPLSSMPNQVEYKFKRPIEISFLIESLNKAKYQIIQQVVNYNNKVVGIIAKNSKGINGFVPCYPSSIDPTYDYVLINERGIYNTYKDTIDFLMQLYKDSRGKLNCKPDFKIIEDDVMIVGILTETNQFIELSVPEPLLNVNDSIKVFNSRNYLITDKETLLSTTKVDDSRVEYIKKIKLETNFLNVFRNTIRILLNEYENLSIREKIEELSSSIGDLYKFKLKNITLYLRELVGDKIVFSEDYNYEMVNEISTCIVNKSDKCESNKPLCGLINNGKTCQLVLPKRNLLNGSDNEIIYFAKMADEIIRYNRIRSFILKPQSYASFSPLNYNLKENEIIIIQSMLNKEYFEGLSPVEINKFIKYNTYDNVEPLKTQNYVQQISLDEAINPEESRECLVKQVENISSVFWRKTFPIGYGEFEYADSRVCTIYTIIDILKQIRGKEYSVTEIKPHLENEYKKYLPKYQDNIIDVLISEGKKTLGDQLKAGTLSFSNLIASESYFLTHFDLWLLLNAANIPSFFISVKENITYNSGKKIKSFLCYGNPGDKFVFIIVPAFAPEKIPTYKVINDKVNIAFSLDTLNEGEGLTDLNNSLENHISIEDYLNEFSRKILKPKPKKAAKIKLVLNEEEDVEIPIIKDAQAQADAQEQQNPIQLQEINKGPNPSRVIVHKKPHGNKKQETKKRKIKLKIVEE</sequence>
<name>A0A6C0KVK2_9ZZZZ</name>
<proteinExistence type="predicted"/>
<evidence type="ECO:0000313" key="2">
    <source>
        <dbReference type="EMBL" id="QHU21283.1"/>
    </source>
</evidence>
<reference evidence="2" key="1">
    <citation type="journal article" date="2020" name="Nature">
        <title>Giant virus diversity and host interactions through global metagenomics.</title>
        <authorList>
            <person name="Schulz F."/>
            <person name="Roux S."/>
            <person name="Paez-Espino D."/>
            <person name="Jungbluth S."/>
            <person name="Walsh D.A."/>
            <person name="Denef V.J."/>
            <person name="McMahon K.D."/>
            <person name="Konstantinidis K.T."/>
            <person name="Eloe-Fadrosh E.A."/>
            <person name="Kyrpides N.C."/>
            <person name="Woyke T."/>
        </authorList>
    </citation>
    <scope>NUCLEOTIDE SEQUENCE</scope>
    <source>
        <strain evidence="2">GVMAG-S-3300013094-109</strain>
    </source>
</reference>
<feature type="region of interest" description="Disordered" evidence="1">
    <location>
        <begin position="728"/>
        <end position="754"/>
    </location>
</feature>
<feature type="compositionally biased region" description="Low complexity" evidence="1">
    <location>
        <begin position="729"/>
        <end position="751"/>
    </location>
</feature>
<protein>
    <submittedName>
        <fullName evidence="2">Uncharacterized protein</fullName>
    </submittedName>
</protein>
<evidence type="ECO:0000256" key="1">
    <source>
        <dbReference type="SAM" id="MobiDB-lite"/>
    </source>
</evidence>
<dbReference type="EMBL" id="MN740989">
    <property type="protein sequence ID" value="QHU21283.1"/>
    <property type="molecule type" value="Genomic_DNA"/>
</dbReference>
<feature type="region of interest" description="Disordered" evidence="1">
    <location>
        <begin position="2060"/>
        <end position="2101"/>
    </location>
</feature>
<feature type="region of interest" description="Disordered" evidence="1">
    <location>
        <begin position="791"/>
        <end position="854"/>
    </location>
</feature>